<feature type="compositionally biased region" description="Acidic residues" evidence="1">
    <location>
        <begin position="277"/>
        <end position="294"/>
    </location>
</feature>
<reference evidence="3" key="1">
    <citation type="journal article" date="2023" name="Mol. Phylogenet. Evol.">
        <title>Genome-scale phylogeny and comparative genomics of the fungal order Sordariales.</title>
        <authorList>
            <person name="Hensen N."/>
            <person name="Bonometti L."/>
            <person name="Westerberg I."/>
            <person name="Brannstrom I.O."/>
            <person name="Guillou S."/>
            <person name="Cros-Aarteil S."/>
            <person name="Calhoun S."/>
            <person name="Haridas S."/>
            <person name="Kuo A."/>
            <person name="Mondo S."/>
            <person name="Pangilinan J."/>
            <person name="Riley R."/>
            <person name="LaButti K."/>
            <person name="Andreopoulos B."/>
            <person name="Lipzen A."/>
            <person name="Chen C."/>
            <person name="Yan M."/>
            <person name="Daum C."/>
            <person name="Ng V."/>
            <person name="Clum A."/>
            <person name="Steindorff A."/>
            <person name="Ohm R.A."/>
            <person name="Martin F."/>
            <person name="Silar P."/>
            <person name="Natvig D.O."/>
            <person name="Lalanne C."/>
            <person name="Gautier V."/>
            <person name="Ament-Velasquez S.L."/>
            <person name="Kruys A."/>
            <person name="Hutchinson M.I."/>
            <person name="Powell A.J."/>
            <person name="Barry K."/>
            <person name="Miller A.N."/>
            <person name="Grigoriev I.V."/>
            <person name="Debuchy R."/>
            <person name="Gladieux P."/>
            <person name="Hiltunen Thoren M."/>
            <person name="Johannesson H."/>
        </authorList>
    </citation>
    <scope>NUCLEOTIDE SEQUENCE</scope>
    <source>
        <strain evidence="3">CBS 118394</strain>
    </source>
</reference>
<dbReference type="EMBL" id="JAUEDM010000005">
    <property type="protein sequence ID" value="KAK3315861.1"/>
    <property type="molecule type" value="Genomic_DNA"/>
</dbReference>
<feature type="compositionally biased region" description="Acidic residues" evidence="1">
    <location>
        <begin position="253"/>
        <end position="262"/>
    </location>
</feature>
<comment type="caution">
    <text evidence="3">The sequence shown here is derived from an EMBL/GenBank/DDBJ whole genome shotgun (WGS) entry which is preliminary data.</text>
</comment>
<proteinExistence type="predicted"/>
<evidence type="ECO:0000313" key="4">
    <source>
        <dbReference type="Proteomes" id="UP001283341"/>
    </source>
</evidence>
<accession>A0AAE0I1J4</accession>
<gene>
    <name evidence="3" type="ORF">B0H66DRAFT_272663</name>
</gene>
<evidence type="ECO:0000256" key="1">
    <source>
        <dbReference type="SAM" id="MobiDB-lite"/>
    </source>
</evidence>
<reference evidence="3" key="2">
    <citation type="submission" date="2023-06" db="EMBL/GenBank/DDBJ databases">
        <authorList>
            <consortium name="Lawrence Berkeley National Laboratory"/>
            <person name="Haridas S."/>
            <person name="Hensen N."/>
            <person name="Bonometti L."/>
            <person name="Westerberg I."/>
            <person name="Brannstrom I.O."/>
            <person name="Guillou S."/>
            <person name="Cros-Aarteil S."/>
            <person name="Calhoun S."/>
            <person name="Kuo A."/>
            <person name="Mondo S."/>
            <person name="Pangilinan J."/>
            <person name="Riley R."/>
            <person name="Labutti K."/>
            <person name="Andreopoulos B."/>
            <person name="Lipzen A."/>
            <person name="Chen C."/>
            <person name="Yanf M."/>
            <person name="Daum C."/>
            <person name="Ng V."/>
            <person name="Clum A."/>
            <person name="Steindorff A."/>
            <person name="Ohm R."/>
            <person name="Martin F."/>
            <person name="Silar P."/>
            <person name="Natvig D."/>
            <person name="Lalanne C."/>
            <person name="Gautier V."/>
            <person name="Ament-Velasquez S.L."/>
            <person name="Kruys A."/>
            <person name="Hutchinson M.I."/>
            <person name="Powell A.J."/>
            <person name="Barry K."/>
            <person name="Miller A.N."/>
            <person name="Grigoriev I.V."/>
            <person name="Debuchy R."/>
            <person name="Gladieux P."/>
            <person name="Thoren M.H."/>
            <person name="Johannesson H."/>
        </authorList>
    </citation>
    <scope>NUCLEOTIDE SEQUENCE</scope>
    <source>
        <strain evidence="3">CBS 118394</strain>
    </source>
</reference>
<dbReference type="Proteomes" id="UP001283341">
    <property type="component" value="Unassembled WGS sequence"/>
</dbReference>
<evidence type="ECO:0000256" key="2">
    <source>
        <dbReference type="SAM" id="Phobius"/>
    </source>
</evidence>
<keyword evidence="4" id="KW-1185">Reference proteome</keyword>
<protein>
    <submittedName>
        <fullName evidence="3">Uncharacterized protein</fullName>
    </submittedName>
</protein>
<keyword evidence="2" id="KW-1133">Transmembrane helix</keyword>
<dbReference type="AlphaFoldDB" id="A0AAE0I1J4"/>
<feature type="compositionally biased region" description="Polar residues" evidence="1">
    <location>
        <begin position="116"/>
        <end position="125"/>
    </location>
</feature>
<feature type="region of interest" description="Disordered" evidence="1">
    <location>
        <begin position="162"/>
        <end position="317"/>
    </location>
</feature>
<feature type="non-terminal residue" evidence="3">
    <location>
        <position position="1"/>
    </location>
</feature>
<name>A0AAE0I1J4_9PEZI</name>
<organism evidence="3 4">
    <name type="scientific">Apodospora peruviana</name>
    <dbReference type="NCBI Taxonomy" id="516989"/>
    <lineage>
        <taxon>Eukaryota</taxon>
        <taxon>Fungi</taxon>
        <taxon>Dikarya</taxon>
        <taxon>Ascomycota</taxon>
        <taxon>Pezizomycotina</taxon>
        <taxon>Sordariomycetes</taxon>
        <taxon>Sordariomycetidae</taxon>
        <taxon>Sordariales</taxon>
        <taxon>Lasiosphaeriaceae</taxon>
        <taxon>Apodospora</taxon>
    </lineage>
</organism>
<evidence type="ECO:0000313" key="3">
    <source>
        <dbReference type="EMBL" id="KAK3315861.1"/>
    </source>
</evidence>
<feature type="transmembrane region" description="Helical" evidence="2">
    <location>
        <begin position="12"/>
        <end position="32"/>
    </location>
</feature>
<feature type="region of interest" description="Disordered" evidence="1">
    <location>
        <begin position="58"/>
        <end position="85"/>
    </location>
</feature>
<keyword evidence="2" id="KW-0812">Transmembrane</keyword>
<keyword evidence="2" id="KW-0472">Membrane</keyword>
<sequence length="317" mass="35011">LNSNINHQSRALTISLIIIIAVFKTSALQRIIMPRDDQYTKNDTGLYVSELAEDGLEEGNPFLQQDDDDDVLADTSTGQLDQNDPKAIAALLGRNADALPDETADGVESAVDAESDNNGAPSDQHSPPKRRRSSPLEAVTSDEAVLEIEGQDPEVRRLIKRARHDSQALLVKPGDDVSEEEAKMRANLELHGTSIVEEEREEKEGERPLALNGTEENQDVERSVEETEVEPGTFGRKRLQDDDNEEERGIERDDGDEDDDIEDKGGDDYDVENYANFEDDQDDVGQEMEELGPEVDERLVVDEDELAPGAADEAALS</sequence>
<feature type="region of interest" description="Disordered" evidence="1">
    <location>
        <begin position="103"/>
        <end position="138"/>
    </location>
</feature>
<feature type="compositionally biased region" description="Acidic residues" evidence="1">
    <location>
        <begin position="103"/>
        <end position="115"/>
    </location>
</feature>